<dbReference type="InterPro" id="IPR023494">
    <property type="entry name" value="Cyt_c_bgen_Ccs1/CcsB/ResB"/>
</dbReference>
<comment type="caution">
    <text evidence="9">The sequence shown here is derived from an EMBL/GenBank/DDBJ whole genome shotgun (WGS) entry which is preliminary data.</text>
</comment>
<keyword evidence="3" id="KW-0201">Cytochrome c-type biogenesis</keyword>
<evidence type="ECO:0000259" key="8">
    <source>
        <dbReference type="Pfam" id="PF05140"/>
    </source>
</evidence>
<evidence type="ECO:0000256" key="6">
    <source>
        <dbReference type="SAM" id="MobiDB-lite"/>
    </source>
</evidence>
<evidence type="ECO:0000256" key="4">
    <source>
        <dbReference type="ARBA" id="ARBA00022989"/>
    </source>
</evidence>
<keyword evidence="10" id="KW-1185">Reference proteome</keyword>
<gene>
    <name evidence="9" type="ORF">ACFOUW_05485</name>
</gene>
<accession>A0ABV7Y4U8</accession>
<proteinExistence type="predicted"/>
<dbReference type="PANTHER" id="PTHR31566">
    <property type="entry name" value="CYTOCHROME C BIOGENESIS PROTEIN CCS1, CHLOROPLASTIC"/>
    <property type="match status" value="1"/>
</dbReference>
<feature type="domain" description="ResB-like" evidence="8">
    <location>
        <begin position="39"/>
        <end position="513"/>
    </location>
</feature>
<keyword evidence="4 7" id="KW-1133">Transmembrane helix</keyword>
<comment type="subcellular location">
    <subcellularLocation>
        <location evidence="1">Membrane</location>
        <topology evidence="1">Multi-pass membrane protein</topology>
    </subcellularLocation>
</comment>
<keyword evidence="5 7" id="KW-0472">Membrane</keyword>
<dbReference type="EMBL" id="JBHRZH010000005">
    <property type="protein sequence ID" value="MFC3760280.1"/>
    <property type="molecule type" value="Genomic_DNA"/>
</dbReference>
<keyword evidence="2 7" id="KW-0812">Transmembrane</keyword>
<evidence type="ECO:0000313" key="9">
    <source>
        <dbReference type="EMBL" id="MFC3760280.1"/>
    </source>
</evidence>
<dbReference type="RefSeq" id="WP_205122659.1">
    <property type="nucleotide sequence ID" value="NZ_JAFBCM010000001.1"/>
</dbReference>
<evidence type="ECO:0000256" key="3">
    <source>
        <dbReference type="ARBA" id="ARBA00022748"/>
    </source>
</evidence>
<evidence type="ECO:0000256" key="7">
    <source>
        <dbReference type="SAM" id="Phobius"/>
    </source>
</evidence>
<evidence type="ECO:0000256" key="2">
    <source>
        <dbReference type="ARBA" id="ARBA00022692"/>
    </source>
</evidence>
<feature type="transmembrane region" description="Helical" evidence="7">
    <location>
        <begin position="187"/>
        <end position="208"/>
    </location>
</feature>
<feature type="transmembrane region" description="Helical" evidence="7">
    <location>
        <begin position="96"/>
        <end position="117"/>
    </location>
</feature>
<evidence type="ECO:0000256" key="1">
    <source>
        <dbReference type="ARBA" id="ARBA00004141"/>
    </source>
</evidence>
<reference evidence="10" key="1">
    <citation type="journal article" date="2019" name="Int. J. Syst. Evol. Microbiol.">
        <title>The Global Catalogue of Microorganisms (GCM) 10K type strain sequencing project: providing services to taxonomists for standard genome sequencing and annotation.</title>
        <authorList>
            <consortium name="The Broad Institute Genomics Platform"/>
            <consortium name="The Broad Institute Genome Sequencing Center for Infectious Disease"/>
            <person name="Wu L."/>
            <person name="Ma J."/>
        </authorList>
    </citation>
    <scope>NUCLEOTIDE SEQUENCE [LARGE SCALE GENOMIC DNA]</scope>
    <source>
        <strain evidence="10">CGMCC 4.7241</strain>
    </source>
</reference>
<dbReference type="InterPro" id="IPR007816">
    <property type="entry name" value="ResB-like_domain"/>
</dbReference>
<dbReference type="Pfam" id="PF05140">
    <property type="entry name" value="ResB"/>
    <property type="match status" value="1"/>
</dbReference>
<feature type="region of interest" description="Disordered" evidence="6">
    <location>
        <begin position="1"/>
        <end position="21"/>
    </location>
</feature>
<name>A0ABV7Y4U8_9ACTN</name>
<dbReference type="PANTHER" id="PTHR31566:SF0">
    <property type="entry name" value="CYTOCHROME C BIOGENESIS PROTEIN CCS1, CHLOROPLASTIC"/>
    <property type="match status" value="1"/>
</dbReference>
<dbReference type="Proteomes" id="UP001595699">
    <property type="component" value="Unassembled WGS sequence"/>
</dbReference>
<sequence length="530" mass="57301">MQTPPLDTVPAQEAPDKPSAPPLKPVEFARWMWRQLTSMRTALLLLFALAVASVPGSILPQRQVNPVSVVEFRRDNPGLGSFYNALGLFDVFGAPWFAAIYLALLVSLIGCIVPRTFQHVRALRARPPAAPRHLDRMPEHRSFDSSTESAAVLASAGEALKAGRFRVVDDGSSLAAERGYLREVGNLVFHLAVVVVLLGAAIGTLFGFKGTALVVVGNGFSNTVTQYDGYQGGRLFDEQSLAPFSLKVEKFTVRFETQGEQRGAAREFDAQLSYVPTPGDKPREYHLRLNHPLEIDGSRVHLIGHGYAPRFTVRDGNGDVAFTGPTPFLPQDGNFSSTGVVKVPDARPEQLGLQGIFAPTAVLDPQRGPISAFPDAVAPAVFLTAYHGDLGLDNGIPQSVYRLDTSKLTQFRVSNGEPVRYQMVPGETVTLPSGAGTVTFEGYSRWVNLQISRDPGTPVVLVGAVLALSGLLLSLVVRRRRAWVRVSEVDGRTVVEVAGLDRTEGGELGAEIDKLTATMQARVGSAEEER</sequence>
<protein>
    <submittedName>
        <fullName evidence="9">Cytochrome c biogenesis protein ResB</fullName>
    </submittedName>
</protein>
<evidence type="ECO:0000313" key="10">
    <source>
        <dbReference type="Proteomes" id="UP001595699"/>
    </source>
</evidence>
<evidence type="ECO:0000256" key="5">
    <source>
        <dbReference type="ARBA" id="ARBA00023136"/>
    </source>
</evidence>
<organism evidence="9 10">
    <name type="scientific">Tenggerimyces flavus</name>
    <dbReference type="NCBI Taxonomy" id="1708749"/>
    <lineage>
        <taxon>Bacteria</taxon>
        <taxon>Bacillati</taxon>
        <taxon>Actinomycetota</taxon>
        <taxon>Actinomycetes</taxon>
        <taxon>Propionibacteriales</taxon>
        <taxon>Nocardioidaceae</taxon>
        <taxon>Tenggerimyces</taxon>
    </lineage>
</organism>
<feature type="transmembrane region" description="Helical" evidence="7">
    <location>
        <begin position="42"/>
        <end position="59"/>
    </location>
</feature>
<feature type="transmembrane region" description="Helical" evidence="7">
    <location>
        <begin position="459"/>
        <end position="477"/>
    </location>
</feature>